<dbReference type="PANTHER" id="PTHR48079">
    <property type="entry name" value="PROTEIN YEEZ"/>
    <property type="match status" value="1"/>
</dbReference>
<evidence type="ECO:0000313" key="3">
    <source>
        <dbReference type="Proteomes" id="UP001589608"/>
    </source>
</evidence>
<accession>A0ABV5MR83</accession>
<dbReference type="PANTHER" id="PTHR48079:SF6">
    <property type="entry name" value="NAD(P)-BINDING DOMAIN-CONTAINING PROTEIN-RELATED"/>
    <property type="match status" value="1"/>
</dbReference>
<dbReference type="Proteomes" id="UP001589608">
    <property type="component" value="Unassembled WGS sequence"/>
</dbReference>
<comment type="caution">
    <text evidence="2">The sequence shown here is derived from an EMBL/GenBank/DDBJ whole genome shotgun (WGS) entry which is preliminary data.</text>
</comment>
<feature type="domain" description="NAD-dependent epimerase/dehydratase" evidence="1">
    <location>
        <begin position="3"/>
        <end position="80"/>
    </location>
</feature>
<dbReference type="InterPro" id="IPR001509">
    <property type="entry name" value="Epimerase_deHydtase"/>
</dbReference>
<dbReference type="Gene3D" id="3.40.50.720">
    <property type="entry name" value="NAD(P)-binding Rossmann-like Domain"/>
    <property type="match status" value="2"/>
</dbReference>
<dbReference type="SUPFAM" id="SSF51735">
    <property type="entry name" value="NAD(P)-binding Rossmann-fold domains"/>
    <property type="match status" value="1"/>
</dbReference>
<dbReference type="Pfam" id="PF01370">
    <property type="entry name" value="Epimerase"/>
    <property type="match status" value="1"/>
</dbReference>
<name>A0ABV5MR83_9ACTN</name>
<protein>
    <submittedName>
        <fullName evidence="2">NAD-dependent epimerase/dehydratase family protein</fullName>
    </submittedName>
</protein>
<dbReference type="InterPro" id="IPR051783">
    <property type="entry name" value="NAD(P)-dependent_oxidoreduct"/>
</dbReference>
<dbReference type="InterPro" id="IPR036291">
    <property type="entry name" value="NAD(P)-bd_dom_sf"/>
</dbReference>
<evidence type="ECO:0000259" key="1">
    <source>
        <dbReference type="Pfam" id="PF01370"/>
    </source>
</evidence>
<dbReference type="RefSeq" id="WP_223104388.1">
    <property type="nucleotide sequence ID" value="NZ_CP061913.1"/>
</dbReference>
<sequence length="282" mass="28686">MHVFITGATGWIGSATVDELLTAGHKVTGLARSPAAADALEAKGATAARGDLDDLDALRRGAGAADAVVHLANKHDWADPQESDRADRAAIGAMAAALAGSDRPLVVVDGLSALAGDRPVLESDVDPDGNEHHGVPGVRTIAVRFAPSVHGHGDWGFVQFLADAARRTGVSAYLGDGSTPWSAVHRGDAARLLRLGLESAPAGARLHAVAEESIPTRAIAEALGQALDLPVASVADPGHFGFVGGFFGLHLAASSAATRALLGWHPTGPGLLDDIRAGAYTA</sequence>
<organism evidence="2 3">
    <name type="scientific">Dactylosporangium vinaceum</name>
    <dbReference type="NCBI Taxonomy" id="53362"/>
    <lineage>
        <taxon>Bacteria</taxon>
        <taxon>Bacillati</taxon>
        <taxon>Actinomycetota</taxon>
        <taxon>Actinomycetes</taxon>
        <taxon>Micromonosporales</taxon>
        <taxon>Micromonosporaceae</taxon>
        <taxon>Dactylosporangium</taxon>
    </lineage>
</organism>
<reference evidence="2 3" key="1">
    <citation type="submission" date="2024-09" db="EMBL/GenBank/DDBJ databases">
        <authorList>
            <person name="Sun Q."/>
            <person name="Mori K."/>
        </authorList>
    </citation>
    <scope>NUCLEOTIDE SEQUENCE [LARGE SCALE GENOMIC DNA]</scope>
    <source>
        <strain evidence="2 3">JCM 3307</strain>
    </source>
</reference>
<keyword evidence="3" id="KW-1185">Reference proteome</keyword>
<gene>
    <name evidence="2" type="ORF">ACFFTR_50595</name>
</gene>
<evidence type="ECO:0000313" key="2">
    <source>
        <dbReference type="EMBL" id="MFB9451365.1"/>
    </source>
</evidence>
<dbReference type="EMBL" id="JBHMCA010000090">
    <property type="protein sequence ID" value="MFB9451365.1"/>
    <property type="molecule type" value="Genomic_DNA"/>
</dbReference>
<proteinExistence type="predicted"/>